<dbReference type="PROSITE" id="PS50893">
    <property type="entry name" value="ABC_TRANSPORTER_2"/>
    <property type="match status" value="1"/>
</dbReference>
<protein>
    <recommendedName>
        <fullName evidence="9">Molybdate/tungstate import ATP-binding protein WtpC</fullName>
        <ecNumber evidence="8">7.3.2.6</ecNumber>
    </recommendedName>
</protein>
<evidence type="ECO:0000256" key="7">
    <source>
        <dbReference type="ARBA" id="ARBA00038781"/>
    </source>
</evidence>
<evidence type="ECO:0000256" key="6">
    <source>
        <dbReference type="ARBA" id="ARBA00038307"/>
    </source>
</evidence>
<comment type="similarity">
    <text evidence="6">Belongs to the ABC transporter superfamily. Sulfate/tungstate importer (TC 3.A.1.6) family.</text>
</comment>
<dbReference type="GO" id="GO:0005524">
    <property type="term" value="F:ATP binding"/>
    <property type="evidence" value="ECO:0007669"/>
    <property type="project" value="UniProtKB-KW"/>
</dbReference>
<keyword evidence="4" id="KW-0547">Nucleotide-binding</keyword>
<dbReference type="InterPro" id="IPR027417">
    <property type="entry name" value="P-loop_NTPase"/>
</dbReference>
<dbReference type="InterPro" id="IPR017871">
    <property type="entry name" value="ABC_transporter-like_CS"/>
</dbReference>
<evidence type="ECO:0000256" key="1">
    <source>
        <dbReference type="ARBA" id="ARBA00004202"/>
    </source>
</evidence>
<name>A0ABD5NEC0_9EURY</name>
<dbReference type="SUPFAM" id="SSF52540">
    <property type="entry name" value="P-loop containing nucleoside triphosphate hydrolases"/>
    <property type="match status" value="1"/>
</dbReference>
<dbReference type="InterPro" id="IPR003593">
    <property type="entry name" value="AAA+_ATPase"/>
</dbReference>
<keyword evidence="5 12" id="KW-0067">ATP-binding</keyword>
<evidence type="ECO:0000259" key="11">
    <source>
        <dbReference type="PROSITE" id="PS50893"/>
    </source>
</evidence>
<gene>
    <name evidence="12" type="ORF">ACFOKC_07130</name>
</gene>
<dbReference type="Proteomes" id="UP001595660">
    <property type="component" value="Unassembled WGS sequence"/>
</dbReference>
<sequence length="315" mass="33481">MTLAFDVAAAFDANNGETFDVAADLTVADGETLVLLGPSGSGKTLLLETLAGFHDHDGEVSLDGDDLTGSPPEDRDLGFVFQDHALFEHLTVRENVAFGERYHDDVRDPDDLLDALGIPDLAEREPPTLSGGEKQRVALARALAVRPRAFLLDEPLSALDAPTRAALRADLADVLADETAVYVTHDRTTARALADRVGVVRDGRIEQVGPTEAVFDRPATAFVAAFTGANVLRERELGVSLPADVVAIRPERVGLDPDDPDAVGSVERVAREDAVYRVTVRVGDATVDAFTDDPPTGERVGVAFPAAACHAPEDT</sequence>
<dbReference type="EC" id="7.3.2.6" evidence="8"/>
<dbReference type="AlphaFoldDB" id="A0ABD5NEC0"/>
<evidence type="ECO:0000256" key="9">
    <source>
        <dbReference type="ARBA" id="ARBA00041133"/>
    </source>
</evidence>
<keyword evidence="3" id="KW-0500">Molybdenum</keyword>
<evidence type="ECO:0000313" key="13">
    <source>
        <dbReference type="Proteomes" id="UP001595660"/>
    </source>
</evidence>
<dbReference type="PANTHER" id="PTHR42781:SF4">
    <property type="entry name" value="SPERMIDINE_PUTRESCINE IMPORT ATP-BINDING PROTEIN POTA"/>
    <property type="match status" value="1"/>
</dbReference>
<comment type="catalytic activity">
    <reaction evidence="10">
        <text>tungstate(in) + ATP + H2O = tungstate(out) + ADP + phosphate + H(+)</text>
        <dbReference type="Rhea" id="RHEA:35027"/>
        <dbReference type="ChEBI" id="CHEBI:15377"/>
        <dbReference type="ChEBI" id="CHEBI:15378"/>
        <dbReference type="ChEBI" id="CHEBI:30616"/>
        <dbReference type="ChEBI" id="CHEBI:43474"/>
        <dbReference type="ChEBI" id="CHEBI:46502"/>
        <dbReference type="ChEBI" id="CHEBI:456216"/>
        <dbReference type="EC" id="7.3.2.6"/>
    </reaction>
</comment>
<proteinExistence type="inferred from homology"/>
<dbReference type="InterPro" id="IPR008995">
    <property type="entry name" value="Mo/tungstate-bd_C_term_dom"/>
</dbReference>
<dbReference type="InterPro" id="IPR050093">
    <property type="entry name" value="ABC_SmlMolc_Importer"/>
</dbReference>
<organism evidence="12 13">
    <name type="scientific">Halobacterium litoreum</name>
    <dbReference type="NCBI Taxonomy" id="2039234"/>
    <lineage>
        <taxon>Archaea</taxon>
        <taxon>Methanobacteriati</taxon>
        <taxon>Methanobacteriota</taxon>
        <taxon>Stenosarchaea group</taxon>
        <taxon>Halobacteria</taxon>
        <taxon>Halobacteriales</taxon>
        <taxon>Halobacteriaceae</taxon>
        <taxon>Halobacterium</taxon>
    </lineage>
</organism>
<dbReference type="PANTHER" id="PTHR42781">
    <property type="entry name" value="SPERMIDINE/PUTRESCINE IMPORT ATP-BINDING PROTEIN POTA"/>
    <property type="match status" value="1"/>
</dbReference>
<dbReference type="EMBL" id="JBHRWN010000002">
    <property type="protein sequence ID" value="MFC3477494.1"/>
    <property type="molecule type" value="Genomic_DNA"/>
</dbReference>
<accession>A0ABD5NEC0</accession>
<evidence type="ECO:0000256" key="8">
    <source>
        <dbReference type="ARBA" id="ARBA00039025"/>
    </source>
</evidence>
<dbReference type="GO" id="GO:0005886">
    <property type="term" value="C:plasma membrane"/>
    <property type="evidence" value="ECO:0007669"/>
    <property type="project" value="UniProtKB-SubCell"/>
</dbReference>
<dbReference type="Pfam" id="PF00005">
    <property type="entry name" value="ABC_tran"/>
    <property type="match status" value="1"/>
</dbReference>
<evidence type="ECO:0000313" key="12">
    <source>
        <dbReference type="EMBL" id="MFC3477494.1"/>
    </source>
</evidence>
<keyword evidence="13" id="KW-1185">Reference proteome</keyword>
<feature type="domain" description="ABC transporter" evidence="11">
    <location>
        <begin position="2"/>
        <end position="227"/>
    </location>
</feature>
<dbReference type="RefSeq" id="WP_232571380.1">
    <property type="nucleotide sequence ID" value="NZ_CP089466.1"/>
</dbReference>
<comment type="subcellular location">
    <subcellularLocation>
        <location evidence="1">Cell membrane</location>
        <topology evidence="1">Peripheral membrane protein</topology>
    </subcellularLocation>
</comment>
<evidence type="ECO:0000256" key="3">
    <source>
        <dbReference type="ARBA" id="ARBA00022505"/>
    </source>
</evidence>
<evidence type="ECO:0000256" key="2">
    <source>
        <dbReference type="ARBA" id="ARBA00022448"/>
    </source>
</evidence>
<dbReference type="SMART" id="SM00382">
    <property type="entry name" value="AAA"/>
    <property type="match status" value="1"/>
</dbReference>
<dbReference type="PROSITE" id="PS00211">
    <property type="entry name" value="ABC_TRANSPORTER_1"/>
    <property type="match status" value="1"/>
</dbReference>
<dbReference type="GeneID" id="69116576"/>
<keyword evidence="2" id="KW-0813">Transport</keyword>
<dbReference type="InterPro" id="IPR003439">
    <property type="entry name" value="ABC_transporter-like_ATP-bd"/>
</dbReference>
<evidence type="ECO:0000256" key="10">
    <source>
        <dbReference type="ARBA" id="ARBA00047936"/>
    </source>
</evidence>
<comment type="caution">
    <text evidence="12">The sequence shown here is derived from an EMBL/GenBank/DDBJ whole genome shotgun (WGS) entry which is preliminary data.</text>
</comment>
<comment type="subunit">
    <text evidence="7">The complex is composed of two ATP-binding proteins (WtpC), two transmembrane proteins (WtpB) and a solute-binding protein (WtpA).</text>
</comment>
<dbReference type="InterPro" id="IPR013611">
    <property type="entry name" value="Transp-assoc_OB_typ2"/>
</dbReference>
<reference evidence="12 13" key="1">
    <citation type="journal article" date="2019" name="Int. J. Syst. Evol. Microbiol.">
        <title>The Global Catalogue of Microorganisms (GCM) 10K type strain sequencing project: providing services to taxonomists for standard genome sequencing and annotation.</title>
        <authorList>
            <consortium name="The Broad Institute Genomics Platform"/>
            <consortium name="The Broad Institute Genome Sequencing Center for Infectious Disease"/>
            <person name="Wu L."/>
            <person name="Ma J."/>
        </authorList>
    </citation>
    <scope>NUCLEOTIDE SEQUENCE [LARGE SCALE GENOMIC DNA]</scope>
    <source>
        <strain evidence="12 13">CGMCC 1.12562</strain>
    </source>
</reference>
<evidence type="ECO:0000256" key="4">
    <source>
        <dbReference type="ARBA" id="ARBA00022741"/>
    </source>
</evidence>
<evidence type="ECO:0000256" key="5">
    <source>
        <dbReference type="ARBA" id="ARBA00022840"/>
    </source>
</evidence>
<dbReference type="Gene3D" id="3.40.50.300">
    <property type="entry name" value="P-loop containing nucleotide triphosphate hydrolases"/>
    <property type="match status" value="1"/>
</dbReference>
<dbReference type="GO" id="GO:1901238">
    <property type="term" value="F:ABC-type tungstate transporter activity"/>
    <property type="evidence" value="ECO:0007669"/>
    <property type="project" value="UniProtKB-EC"/>
</dbReference>
<dbReference type="SUPFAM" id="SSF50331">
    <property type="entry name" value="MOP-like"/>
    <property type="match status" value="1"/>
</dbReference>
<dbReference type="Pfam" id="PF08402">
    <property type="entry name" value="TOBE_2"/>
    <property type="match status" value="1"/>
</dbReference>